<keyword evidence="3" id="KW-1185">Reference proteome</keyword>
<dbReference type="RefSeq" id="WP_376830472.1">
    <property type="nucleotide sequence ID" value="NZ_JBHLWR010000006.1"/>
</dbReference>
<feature type="transmembrane region" description="Helical" evidence="1">
    <location>
        <begin position="12"/>
        <end position="32"/>
    </location>
</feature>
<dbReference type="EMBL" id="JBHRUV010000047">
    <property type="protein sequence ID" value="MFC3266641.1"/>
    <property type="molecule type" value="Genomic_DNA"/>
</dbReference>
<sequence length="171" mass="18787">MQTLVVLALSNFTVTFLLVALAVALAGMARAPKPLTRRLVTEKLLFWYLFFGVGLTFLYNGVMHAAFSEMTAKFIGWANSPFQLEVGYASFGFAAVGFLACWRGFDMRLAAILGPALFLWGAAAGHVRSMVADHNFAPGNAGSIFWTDIITPLLGFLLLWLRYRGERARSA</sequence>
<feature type="transmembrane region" description="Helical" evidence="1">
    <location>
        <begin position="82"/>
        <end position="102"/>
    </location>
</feature>
<name>A0ABV7LGT8_9HYPH</name>
<evidence type="ECO:0000313" key="2">
    <source>
        <dbReference type="EMBL" id="MFC3266641.1"/>
    </source>
</evidence>
<accession>A0ABV7LGT8</accession>
<evidence type="ECO:0000256" key="1">
    <source>
        <dbReference type="SAM" id="Phobius"/>
    </source>
</evidence>
<reference evidence="3" key="1">
    <citation type="journal article" date="2019" name="Int. J. Syst. Evol. Microbiol.">
        <title>The Global Catalogue of Microorganisms (GCM) 10K type strain sequencing project: providing services to taxonomists for standard genome sequencing and annotation.</title>
        <authorList>
            <consortium name="The Broad Institute Genomics Platform"/>
            <consortium name="The Broad Institute Genome Sequencing Center for Infectious Disease"/>
            <person name="Wu L."/>
            <person name="Ma J."/>
        </authorList>
    </citation>
    <scope>NUCLEOTIDE SEQUENCE [LARGE SCALE GENOMIC DNA]</scope>
    <source>
        <strain evidence="3">CCM 7941</strain>
    </source>
</reference>
<comment type="caution">
    <text evidence="2">The sequence shown here is derived from an EMBL/GenBank/DDBJ whole genome shotgun (WGS) entry which is preliminary data.</text>
</comment>
<dbReference type="InterPro" id="IPR046740">
    <property type="entry name" value="DUF6790"/>
</dbReference>
<protein>
    <submittedName>
        <fullName evidence="2">DUF6790 family protein</fullName>
    </submittedName>
</protein>
<feature type="transmembrane region" description="Helical" evidence="1">
    <location>
        <begin position="143"/>
        <end position="161"/>
    </location>
</feature>
<gene>
    <name evidence="2" type="ORF">ACFOEX_09785</name>
</gene>
<evidence type="ECO:0000313" key="3">
    <source>
        <dbReference type="Proteomes" id="UP001595536"/>
    </source>
</evidence>
<dbReference type="Proteomes" id="UP001595536">
    <property type="component" value="Unassembled WGS sequence"/>
</dbReference>
<keyword evidence="1" id="KW-0472">Membrane</keyword>
<keyword evidence="1" id="KW-1133">Transmembrane helix</keyword>
<feature type="transmembrane region" description="Helical" evidence="1">
    <location>
        <begin position="109"/>
        <end position="131"/>
    </location>
</feature>
<organism evidence="2 3">
    <name type="scientific">Camelimonas abortus</name>
    <dbReference type="NCBI Taxonomy" id="1017184"/>
    <lineage>
        <taxon>Bacteria</taxon>
        <taxon>Pseudomonadati</taxon>
        <taxon>Pseudomonadota</taxon>
        <taxon>Alphaproteobacteria</taxon>
        <taxon>Hyphomicrobiales</taxon>
        <taxon>Chelatococcaceae</taxon>
        <taxon>Camelimonas</taxon>
    </lineage>
</organism>
<feature type="transmembrane region" description="Helical" evidence="1">
    <location>
        <begin position="44"/>
        <end position="62"/>
    </location>
</feature>
<dbReference type="Pfam" id="PF20589">
    <property type="entry name" value="DUF6790"/>
    <property type="match status" value="1"/>
</dbReference>
<keyword evidence="1" id="KW-0812">Transmembrane</keyword>
<proteinExistence type="predicted"/>